<keyword evidence="1" id="KW-0418">Kinase</keyword>
<dbReference type="Gene3D" id="3.30.565.10">
    <property type="entry name" value="Histidine kinase-like ATPase, C-terminal domain"/>
    <property type="match status" value="1"/>
</dbReference>
<evidence type="ECO:0000313" key="4">
    <source>
        <dbReference type="Proteomes" id="UP000657385"/>
    </source>
</evidence>
<evidence type="ECO:0000256" key="1">
    <source>
        <dbReference type="ARBA" id="ARBA00022527"/>
    </source>
</evidence>
<dbReference type="EMBL" id="JADPRT010000004">
    <property type="protein sequence ID" value="MBF9068496.1"/>
    <property type="molecule type" value="Genomic_DNA"/>
</dbReference>
<dbReference type="RefSeq" id="WP_196193686.1">
    <property type="nucleotide sequence ID" value="NZ_JADPRT010000004.1"/>
</dbReference>
<dbReference type="Proteomes" id="UP000657385">
    <property type="component" value="Unassembled WGS sequence"/>
</dbReference>
<dbReference type="AlphaFoldDB" id="A0A931FEC3"/>
<dbReference type="PANTHER" id="PTHR35526:SF3">
    <property type="entry name" value="ANTI-SIGMA-F FACTOR RSBW"/>
    <property type="match status" value="1"/>
</dbReference>
<organism evidence="3 4">
    <name type="scientific">Streptacidiphilus fuscans</name>
    <dbReference type="NCBI Taxonomy" id="2789292"/>
    <lineage>
        <taxon>Bacteria</taxon>
        <taxon>Bacillati</taxon>
        <taxon>Actinomycetota</taxon>
        <taxon>Actinomycetes</taxon>
        <taxon>Kitasatosporales</taxon>
        <taxon>Streptomycetaceae</taxon>
        <taxon>Streptacidiphilus</taxon>
    </lineage>
</organism>
<dbReference type="CDD" id="cd16936">
    <property type="entry name" value="HATPase_RsbW-like"/>
    <property type="match status" value="1"/>
</dbReference>
<dbReference type="Pfam" id="PF13581">
    <property type="entry name" value="HATPase_c_2"/>
    <property type="match status" value="1"/>
</dbReference>
<dbReference type="GO" id="GO:0005524">
    <property type="term" value="F:ATP binding"/>
    <property type="evidence" value="ECO:0007669"/>
    <property type="project" value="UniProtKB-KW"/>
</dbReference>
<keyword evidence="3" id="KW-0547">Nucleotide-binding</keyword>
<feature type="domain" description="Histidine kinase/HSP90-like ATPase" evidence="2">
    <location>
        <begin position="13"/>
        <end position="127"/>
    </location>
</feature>
<dbReference type="InterPro" id="IPR036890">
    <property type="entry name" value="HATPase_C_sf"/>
</dbReference>
<dbReference type="SUPFAM" id="SSF55874">
    <property type="entry name" value="ATPase domain of HSP90 chaperone/DNA topoisomerase II/histidine kinase"/>
    <property type="match status" value="1"/>
</dbReference>
<dbReference type="GO" id="GO:0004674">
    <property type="term" value="F:protein serine/threonine kinase activity"/>
    <property type="evidence" value="ECO:0007669"/>
    <property type="project" value="UniProtKB-KW"/>
</dbReference>
<evidence type="ECO:0000259" key="2">
    <source>
        <dbReference type="Pfam" id="PF13581"/>
    </source>
</evidence>
<dbReference type="InterPro" id="IPR003594">
    <property type="entry name" value="HATPase_dom"/>
</dbReference>
<dbReference type="InterPro" id="IPR050267">
    <property type="entry name" value="Anti-sigma-factor_SerPK"/>
</dbReference>
<sequence length="159" mass="17240">MEDLDRHYELRLTAEPCRFGVVRRIVTAHLRHWNLASVTDQTLLGLTELLANVHQHVGSTAPCILRMHADVNADALTVEVRDDSPDLPQARTPDPLDAGGRGLAIVAALCKEWGAQADESGKTVWFTVATAPVPTPALLQPVELALDVDPLELEAVLAD</sequence>
<proteinExistence type="predicted"/>
<accession>A0A931FEC3</accession>
<keyword evidence="1" id="KW-0808">Transferase</keyword>
<gene>
    <name evidence="3" type="ORF">I2501_10680</name>
</gene>
<protein>
    <submittedName>
        <fullName evidence="3">ATP-binding protein</fullName>
    </submittedName>
</protein>
<comment type="caution">
    <text evidence="3">The sequence shown here is derived from an EMBL/GenBank/DDBJ whole genome shotgun (WGS) entry which is preliminary data.</text>
</comment>
<dbReference type="PANTHER" id="PTHR35526">
    <property type="entry name" value="ANTI-SIGMA-F FACTOR RSBW-RELATED"/>
    <property type="match status" value="1"/>
</dbReference>
<keyword evidence="1" id="KW-0723">Serine/threonine-protein kinase</keyword>
<keyword evidence="3" id="KW-0067">ATP-binding</keyword>
<keyword evidence="4" id="KW-1185">Reference proteome</keyword>
<reference evidence="3" key="1">
    <citation type="submission" date="2020-11" db="EMBL/GenBank/DDBJ databases">
        <title>Isolation and identification of active actinomycetes.</title>
        <authorList>
            <person name="Yu B."/>
        </authorList>
    </citation>
    <scope>NUCLEOTIDE SEQUENCE</scope>
    <source>
        <strain evidence="3">NEAU-YB345</strain>
    </source>
</reference>
<evidence type="ECO:0000313" key="3">
    <source>
        <dbReference type="EMBL" id="MBF9068496.1"/>
    </source>
</evidence>
<name>A0A931FEC3_9ACTN</name>